<keyword evidence="10" id="KW-0804">Transcription</keyword>
<reference evidence="17" key="1">
    <citation type="journal article" date="2017" name="Nat. Commun.">
        <title>The North American bullfrog draft genome provides insight into hormonal regulation of long noncoding RNA.</title>
        <authorList>
            <person name="Hammond S.A."/>
            <person name="Warren R.L."/>
            <person name="Vandervalk B.P."/>
            <person name="Kucuk E."/>
            <person name="Khan H."/>
            <person name="Gibb E.A."/>
            <person name="Pandoh P."/>
            <person name="Kirk H."/>
            <person name="Zhao Y."/>
            <person name="Jones M."/>
            <person name="Mungall A.J."/>
            <person name="Coope R."/>
            <person name="Pleasance S."/>
            <person name="Moore R.A."/>
            <person name="Holt R.A."/>
            <person name="Round J.M."/>
            <person name="Ohora S."/>
            <person name="Walle B.V."/>
            <person name="Veldhoen N."/>
            <person name="Helbing C.C."/>
            <person name="Birol I."/>
        </authorList>
    </citation>
    <scope>NUCLEOTIDE SEQUENCE [LARGE SCALE GENOMIC DNA]</scope>
</reference>
<dbReference type="FunFam" id="3.30.160.60:FF:002716">
    <property type="entry name" value="Zinc finger protein 212"/>
    <property type="match status" value="1"/>
</dbReference>
<comment type="function">
    <text evidence="1">May be involved in transcriptional regulation.</text>
</comment>
<evidence type="ECO:0000256" key="1">
    <source>
        <dbReference type="ARBA" id="ARBA00003767"/>
    </source>
</evidence>
<evidence type="ECO:0000259" key="15">
    <source>
        <dbReference type="PROSITE" id="PS50805"/>
    </source>
</evidence>
<dbReference type="InterPro" id="IPR036236">
    <property type="entry name" value="Znf_C2H2_sf"/>
</dbReference>
<dbReference type="GO" id="GO:0008270">
    <property type="term" value="F:zinc ion binding"/>
    <property type="evidence" value="ECO:0007669"/>
    <property type="project" value="UniProtKB-KW"/>
</dbReference>
<feature type="domain" description="C2H2-type" evidence="14">
    <location>
        <begin position="440"/>
        <end position="467"/>
    </location>
</feature>
<evidence type="ECO:0000256" key="3">
    <source>
        <dbReference type="ARBA" id="ARBA00006991"/>
    </source>
</evidence>
<feature type="compositionally biased region" description="Polar residues" evidence="13">
    <location>
        <begin position="124"/>
        <end position="146"/>
    </location>
</feature>
<evidence type="ECO:0000256" key="13">
    <source>
        <dbReference type="SAM" id="MobiDB-lite"/>
    </source>
</evidence>
<dbReference type="Gene3D" id="3.30.160.60">
    <property type="entry name" value="Classic Zinc Finger"/>
    <property type="match status" value="5"/>
</dbReference>
<dbReference type="PROSITE" id="PS50157">
    <property type="entry name" value="ZINC_FINGER_C2H2_2"/>
    <property type="match status" value="5"/>
</dbReference>
<dbReference type="PANTHER" id="PTHR24381">
    <property type="entry name" value="ZINC FINGER PROTEIN"/>
    <property type="match status" value="1"/>
</dbReference>
<dbReference type="EMBL" id="KV949405">
    <property type="protein sequence ID" value="PIO25701.1"/>
    <property type="molecule type" value="Genomic_DNA"/>
</dbReference>
<proteinExistence type="inferred from homology"/>
<feature type="domain" description="C2H2-type" evidence="14">
    <location>
        <begin position="412"/>
        <end position="439"/>
    </location>
</feature>
<dbReference type="Pfam" id="PF00096">
    <property type="entry name" value="zf-C2H2"/>
    <property type="match status" value="5"/>
</dbReference>
<dbReference type="GO" id="GO:0005634">
    <property type="term" value="C:nucleus"/>
    <property type="evidence" value="ECO:0007669"/>
    <property type="project" value="UniProtKB-SubCell"/>
</dbReference>
<evidence type="ECO:0000256" key="5">
    <source>
        <dbReference type="ARBA" id="ARBA00022737"/>
    </source>
</evidence>
<feature type="region of interest" description="Disordered" evidence="13">
    <location>
        <begin position="186"/>
        <end position="212"/>
    </location>
</feature>
<dbReference type="OrthoDB" id="8922241at2759"/>
<dbReference type="SMART" id="SM00355">
    <property type="entry name" value="ZnF_C2H2"/>
    <property type="match status" value="5"/>
</dbReference>
<feature type="domain" description="C2H2-type" evidence="14">
    <location>
        <begin position="384"/>
        <end position="411"/>
    </location>
</feature>
<dbReference type="Gene3D" id="6.10.140.140">
    <property type="match status" value="1"/>
</dbReference>
<evidence type="ECO:0000256" key="10">
    <source>
        <dbReference type="ARBA" id="ARBA00023163"/>
    </source>
</evidence>
<comment type="similarity">
    <text evidence="3">Belongs to the krueppel C2H2-type zinc-finger protein family.</text>
</comment>
<dbReference type="PROSITE" id="PS00028">
    <property type="entry name" value="ZINC_FINGER_C2H2_1"/>
    <property type="match status" value="4"/>
</dbReference>
<dbReference type="SUPFAM" id="SSF57667">
    <property type="entry name" value="beta-beta-alpha zinc fingers"/>
    <property type="match status" value="3"/>
</dbReference>
<keyword evidence="5" id="KW-0677">Repeat</keyword>
<dbReference type="CDD" id="cd07765">
    <property type="entry name" value="KRAB_A-box"/>
    <property type="match status" value="1"/>
</dbReference>
<feature type="domain" description="C2H2-type" evidence="14">
    <location>
        <begin position="356"/>
        <end position="383"/>
    </location>
</feature>
<evidence type="ECO:0000256" key="8">
    <source>
        <dbReference type="ARBA" id="ARBA00023015"/>
    </source>
</evidence>
<keyword evidence="11" id="KW-0539">Nucleus</keyword>
<gene>
    <name evidence="16" type="ORF">AB205_0123480</name>
</gene>
<keyword evidence="8" id="KW-0805">Transcription regulation</keyword>
<evidence type="ECO:0000256" key="9">
    <source>
        <dbReference type="ARBA" id="ARBA00023125"/>
    </source>
</evidence>
<feature type="region of interest" description="Disordered" evidence="13">
    <location>
        <begin position="240"/>
        <end position="305"/>
    </location>
</feature>
<evidence type="ECO:0000259" key="14">
    <source>
        <dbReference type="PROSITE" id="PS50157"/>
    </source>
</evidence>
<evidence type="ECO:0000313" key="17">
    <source>
        <dbReference type="Proteomes" id="UP000228934"/>
    </source>
</evidence>
<dbReference type="FunFam" id="3.30.160.60:FF:000383">
    <property type="entry name" value="Uncharacterized protein"/>
    <property type="match status" value="1"/>
</dbReference>
<dbReference type="SUPFAM" id="SSF109640">
    <property type="entry name" value="KRAB domain (Kruppel-associated box)"/>
    <property type="match status" value="1"/>
</dbReference>
<comment type="subcellular location">
    <subcellularLocation>
        <location evidence="2">Nucleus</location>
    </subcellularLocation>
</comment>
<evidence type="ECO:0000256" key="4">
    <source>
        <dbReference type="ARBA" id="ARBA00022723"/>
    </source>
</evidence>
<dbReference type="AlphaFoldDB" id="A0A2G9REL6"/>
<name>A0A2G9REL6_AQUCT</name>
<protein>
    <submittedName>
        <fullName evidence="16">Uncharacterized protein</fullName>
    </submittedName>
</protein>
<keyword evidence="17" id="KW-1185">Reference proteome</keyword>
<dbReference type="PROSITE" id="PS50805">
    <property type="entry name" value="KRAB"/>
    <property type="match status" value="1"/>
</dbReference>
<dbReference type="FunFam" id="3.30.160.60:FF:002343">
    <property type="entry name" value="Zinc finger protein 33A"/>
    <property type="match status" value="2"/>
</dbReference>
<evidence type="ECO:0000256" key="6">
    <source>
        <dbReference type="ARBA" id="ARBA00022771"/>
    </source>
</evidence>
<sequence>MKMEKERSHMTERILDLTLEIIYLLTGENYIAFKLSNGLVAPNLRNAKRPFTKPPPPTLTPETSNDKKIQEVTNKIIELLTGEVPIRCQDVTVSFSMEEWEYLEGHKDLYKDVMIENRPPLTSPDGSSNRNTPESSPSPLHSWDSTQEQLKVPYENQAEHQNNVKVEVTEREEEKYLRTDVQCKKEKVLSDKSSTRNPPESCPRPLCSQDSTKEHHRILQYYTDGNAVKGEVKIEAEDPYVMGDGPCKKEEIPPESSTATQHKRKTKRVQPLPSPDDKSDEEDITSDSAEESPIPSNLHPILSSDPSMQGGCFSDDLHRVAHHTGRNSGETLPCPECGGCFSQRAGVNVNTGDTLYSCSECGKCFTPKTRLAEHIRTNTGTKPYSCPQCGKGFPSNAHLIIHYRLHTGEKPYSCSECGKRFHQKSNLNHHQVIHSGEKPYSCLECGKRFLRKADLVTHQKTHSGLKPYSCPHCGKCYRSKSTVVKHQRIHMA</sequence>
<organism evidence="16 17">
    <name type="scientific">Aquarana catesbeiana</name>
    <name type="common">American bullfrog</name>
    <name type="synonym">Rana catesbeiana</name>
    <dbReference type="NCBI Taxonomy" id="8400"/>
    <lineage>
        <taxon>Eukaryota</taxon>
        <taxon>Metazoa</taxon>
        <taxon>Chordata</taxon>
        <taxon>Craniata</taxon>
        <taxon>Vertebrata</taxon>
        <taxon>Euteleostomi</taxon>
        <taxon>Amphibia</taxon>
        <taxon>Batrachia</taxon>
        <taxon>Anura</taxon>
        <taxon>Neobatrachia</taxon>
        <taxon>Ranoidea</taxon>
        <taxon>Ranidae</taxon>
        <taxon>Aquarana</taxon>
    </lineage>
</organism>
<dbReference type="Proteomes" id="UP000228934">
    <property type="component" value="Unassembled WGS sequence"/>
</dbReference>
<evidence type="ECO:0000256" key="11">
    <source>
        <dbReference type="ARBA" id="ARBA00023242"/>
    </source>
</evidence>
<feature type="compositionally biased region" description="Acidic residues" evidence="13">
    <location>
        <begin position="278"/>
        <end position="290"/>
    </location>
</feature>
<dbReference type="InterPro" id="IPR036051">
    <property type="entry name" value="KRAB_dom_sf"/>
</dbReference>
<feature type="domain" description="C2H2-type" evidence="14">
    <location>
        <begin position="468"/>
        <end position="492"/>
    </location>
</feature>
<evidence type="ECO:0000313" key="16">
    <source>
        <dbReference type="EMBL" id="PIO25701.1"/>
    </source>
</evidence>
<keyword evidence="6 12" id="KW-0863">Zinc-finger</keyword>
<keyword evidence="4" id="KW-0479">Metal-binding</keyword>
<dbReference type="PANTHER" id="PTHR24381:SF444">
    <property type="entry name" value="C2H2-TYPE DOMAIN-CONTAINING PROTEIN"/>
    <property type="match status" value="1"/>
</dbReference>
<dbReference type="GO" id="GO:0000981">
    <property type="term" value="F:DNA-binding transcription factor activity, RNA polymerase II-specific"/>
    <property type="evidence" value="ECO:0007669"/>
    <property type="project" value="TreeGrafter"/>
</dbReference>
<evidence type="ECO:0000256" key="12">
    <source>
        <dbReference type="PROSITE-ProRule" id="PRU00042"/>
    </source>
</evidence>
<keyword evidence="7" id="KW-0862">Zinc</keyword>
<feature type="region of interest" description="Disordered" evidence="13">
    <location>
        <begin position="47"/>
        <end position="66"/>
    </location>
</feature>
<accession>A0A2G9REL6</accession>
<dbReference type="GO" id="GO:0000977">
    <property type="term" value="F:RNA polymerase II transcription regulatory region sequence-specific DNA binding"/>
    <property type="evidence" value="ECO:0007669"/>
    <property type="project" value="TreeGrafter"/>
</dbReference>
<dbReference type="FunFam" id="3.30.160.60:FF:000100">
    <property type="entry name" value="Zinc finger 45-like"/>
    <property type="match status" value="1"/>
</dbReference>
<dbReference type="InterPro" id="IPR013087">
    <property type="entry name" value="Znf_C2H2_type"/>
</dbReference>
<keyword evidence="9" id="KW-0238">DNA-binding</keyword>
<dbReference type="InterPro" id="IPR001909">
    <property type="entry name" value="KRAB"/>
</dbReference>
<feature type="region of interest" description="Disordered" evidence="13">
    <location>
        <begin position="116"/>
        <end position="146"/>
    </location>
</feature>
<evidence type="ECO:0000256" key="2">
    <source>
        <dbReference type="ARBA" id="ARBA00004123"/>
    </source>
</evidence>
<feature type="domain" description="KRAB" evidence="15">
    <location>
        <begin position="86"/>
        <end position="162"/>
    </location>
</feature>
<evidence type="ECO:0000256" key="7">
    <source>
        <dbReference type="ARBA" id="ARBA00022833"/>
    </source>
</evidence>
<dbReference type="Pfam" id="PF01352">
    <property type="entry name" value="KRAB"/>
    <property type="match status" value="1"/>
</dbReference>